<feature type="domain" description="VWFA" evidence="2">
    <location>
        <begin position="37"/>
        <end position="137"/>
    </location>
</feature>
<sequence>MRSKKWIQPICIAVILLLTMGGISVEAKEKSRDKEKVVLVVDLSGSMAEINREYGVADALKLAGYLAPAGTEIALIGVHSQVAVESGFFDPSTVEGMDGYLNTVNTLPYGGNTCLGAGLERAVELLDGGGQIILVADISEGGLVPAVEPGLSEWADRIDALNTKCKENDIKIKQLVFHQPKTQNRLGQAIQSLSAPDEINEVSDGNELTACMYQVLRSFGGSIEDTITVASADTDMQSVPIELLGAQIPRVRLFIPQNVSVQAFYAGAGLEIQKEDTYTVLDLRRPSRKGLSLQIGSEGKTEIQLLMDLDLEMEVGVDSRLAGELPETQTTTVTVRLFDNATGTPFPAAGYSGQLKTTLLLSKPNGETSEVSCMLTDDGTLTGLFEPDTFGIYQISVQISTPQFTLPAITAETQVLDVRPPLPAEPKQRLSVFMAAIIGAVFIIGAAIIAVWQKRRRNHNPNISLPEAGGFFGKVQISTVKSGSSDEIRPFTVELDRFGNCREITLRELYESCGIGCPFQQAGQIRILPGADETLRVQNLSEGKIFFMGQERGFGQELRIYYNQKFYIVLKEGCEEVEIYFRQMAGSRAKDSAKALAVSVR</sequence>
<dbReference type="InterPro" id="IPR036465">
    <property type="entry name" value="vWFA_dom_sf"/>
</dbReference>
<gene>
    <name evidence="3" type="ORF">ERS852551_00158</name>
</gene>
<protein>
    <recommendedName>
        <fullName evidence="2">VWFA domain-containing protein</fullName>
    </recommendedName>
</protein>
<organism evidence="3 4">
    <name type="scientific">Anaerotruncus colihominis</name>
    <dbReference type="NCBI Taxonomy" id="169435"/>
    <lineage>
        <taxon>Bacteria</taxon>
        <taxon>Bacillati</taxon>
        <taxon>Bacillota</taxon>
        <taxon>Clostridia</taxon>
        <taxon>Eubacteriales</taxon>
        <taxon>Oscillospiraceae</taxon>
        <taxon>Anaerotruncus</taxon>
    </lineage>
</organism>
<dbReference type="GeneID" id="72463282"/>
<proteinExistence type="predicted"/>
<accession>A0A174LLZ1</accession>
<dbReference type="Proteomes" id="UP000095765">
    <property type="component" value="Unassembled WGS sequence"/>
</dbReference>
<feature type="transmembrane region" description="Helical" evidence="1">
    <location>
        <begin position="430"/>
        <end position="452"/>
    </location>
</feature>
<dbReference type="AlphaFoldDB" id="A0A174LLZ1"/>
<dbReference type="OrthoDB" id="9872660at2"/>
<keyword evidence="1" id="KW-1133">Transmembrane helix</keyword>
<dbReference type="InterPro" id="IPR002035">
    <property type="entry name" value="VWF_A"/>
</dbReference>
<evidence type="ECO:0000313" key="4">
    <source>
        <dbReference type="Proteomes" id="UP000095765"/>
    </source>
</evidence>
<name>A0A174LLZ1_9FIRM</name>
<dbReference type="SUPFAM" id="SSF53300">
    <property type="entry name" value="vWA-like"/>
    <property type="match status" value="1"/>
</dbReference>
<reference evidence="3 4" key="1">
    <citation type="submission" date="2015-09" db="EMBL/GenBank/DDBJ databases">
        <authorList>
            <consortium name="Pathogen Informatics"/>
        </authorList>
    </citation>
    <scope>NUCLEOTIDE SEQUENCE [LARGE SCALE GENOMIC DNA]</scope>
    <source>
        <strain evidence="3 4">2789STDY5834939</strain>
    </source>
</reference>
<keyword evidence="1" id="KW-0472">Membrane</keyword>
<dbReference type="Pfam" id="PF13519">
    <property type="entry name" value="VWA_2"/>
    <property type="match status" value="1"/>
</dbReference>
<evidence type="ECO:0000259" key="2">
    <source>
        <dbReference type="Pfam" id="PF13519"/>
    </source>
</evidence>
<evidence type="ECO:0000256" key="1">
    <source>
        <dbReference type="SAM" id="Phobius"/>
    </source>
</evidence>
<dbReference type="RefSeq" id="WP_024731079.1">
    <property type="nucleotide sequence ID" value="NZ_CABIWA010000002.1"/>
</dbReference>
<dbReference type="Gene3D" id="3.40.50.410">
    <property type="entry name" value="von Willebrand factor, type A domain"/>
    <property type="match status" value="1"/>
</dbReference>
<keyword evidence="1" id="KW-0812">Transmembrane</keyword>
<dbReference type="CDD" id="cd00198">
    <property type="entry name" value="vWFA"/>
    <property type="match status" value="1"/>
</dbReference>
<dbReference type="EMBL" id="CZBE01000001">
    <property type="protein sequence ID" value="CUP22795.1"/>
    <property type="molecule type" value="Genomic_DNA"/>
</dbReference>
<evidence type="ECO:0000313" key="3">
    <source>
        <dbReference type="EMBL" id="CUP22795.1"/>
    </source>
</evidence>